<dbReference type="PANTHER" id="PTHR37292:SF2">
    <property type="entry name" value="DUF262 DOMAIN-CONTAINING PROTEIN"/>
    <property type="match status" value="1"/>
</dbReference>
<dbReference type="RefSeq" id="WP_242622524.1">
    <property type="nucleotide sequence ID" value="NZ_CABKVM010000019.1"/>
</dbReference>
<dbReference type="Pfam" id="PF03235">
    <property type="entry name" value="GmrSD_N"/>
    <property type="match status" value="1"/>
</dbReference>
<dbReference type="EMBL" id="SLUM01000005">
    <property type="protein sequence ID" value="TCL59654.1"/>
    <property type="molecule type" value="Genomic_DNA"/>
</dbReference>
<dbReference type="PANTHER" id="PTHR37292">
    <property type="entry name" value="VNG6097C"/>
    <property type="match status" value="1"/>
</dbReference>
<proteinExistence type="predicted"/>
<evidence type="ECO:0000313" key="2">
    <source>
        <dbReference type="EMBL" id="TCL59654.1"/>
    </source>
</evidence>
<dbReference type="AlphaFoldDB" id="A0A4R1R2N7"/>
<reference evidence="2 3" key="1">
    <citation type="submission" date="2019-03" db="EMBL/GenBank/DDBJ databases">
        <title>Genomic Encyclopedia of Type Strains, Phase IV (KMG-IV): sequencing the most valuable type-strain genomes for metagenomic binning, comparative biology and taxonomic classification.</title>
        <authorList>
            <person name="Goeker M."/>
        </authorList>
    </citation>
    <scope>NUCLEOTIDE SEQUENCE [LARGE SCALE GENOMIC DNA]</scope>
    <source>
        <strain evidence="2 3">DSM 100451</strain>
    </source>
</reference>
<organism evidence="2 3">
    <name type="scientific">Allofournierella massiliensis</name>
    <dbReference type="NCBI Taxonomy" id="1650663"/>
    <lineage>
        <taxon>Bacteria</taxon>
        <taxon>Bacillati</taxon>
        <taxon>Bacillota</taxon>
        <taxon>Clostridia</taxon>
        <taxon>Eubacteriales</taxon>
        <taxon>Oscillospiraceae</taxon>
        <taxon>Allofournierella</taxon>
    </lineage>
</organism>
<dbReference type="STRING" id="1650663.GCA_001486665_03405"/>
<sequence length="607" mass="69069">MIISPQSLDTNLSQLLAEVKSGSMQLPEFQRDWTWDDNRIRGIIASLSQGYPMGAIMRLQYGNPDIQFKYRTITGVKGVSVKPEHLILDGQQRLTSIYQATSSKEPVSTKTEKGKAIKRYYYLSMEKCLDDDEDRFDAVLSIPEDRKIKENFDRDVKLDLSTREYEYENKLFPVNIVFDSNAVMDWFMGYMTHYGMKPEAMDEFKRFQADVLNTISGYKLPVITLDKSTPREAVCKVFENVNTGGVPLTVFELVTATYATRDFDLRKDWVQCRNAICGFGDTLRTDLFDGIDETTFLTTVCLYTSYLNKQSGKTNTISCKKKDVLGLPYESYIANRDVVLSGFKIAKEFLLRDQCVFRQRDLPYTTQLIPLAAICAVLGKSKCNEPNTIKTLSRWYWCGILGEMYGGANETRYAYDIEDMVEEVNGRPNAMHTINSAVFSSTRLLTLQTRLSAAYKGIMALLYKEKCRDFMNNTTIDIVNSMLESPDIHHIFPEAYCEKMGIKRERYNSIINKTPILPATNRSIGGNAPSEYLGAILKKVDGLTEDELQARVESHFVDYAKLKANDFNGYFIDRAKNLLSLIEKAMNKPVTDRDAENTLDQFGASLA</sequence>
<name>A0A4R1R2N7_9FIRM</name>
<evidence type="ECO:0000313" key="3">
    <source>
        <dbReference type="Proteomes" id="UP000295184"/>
    </source>
</evidence>
<feature type="domain" description="GmrSD restriction endonucleases N-terminal" evidence="1">
    <location>
        <begin position="12"/>
        <end position="258"/>
    </location>
</feature>
<dbReference type="Proteomes" id="UP000295184">
    <property type="component" value="Unassembled WGS sequence"/>
</dbReference>
<comment type="caution">
    <text evidence="2">The sequence shown here is derived from an EMBL/GenBank/DDBJ whole genome shotgun (WGS) entry which is preliminary data.</text>
</comment>
<gene>
    <name evidence="2" type="ORF">EDD77_105100</name>
</gene>
<protein>
    <recommendedName>
        <fullName evidence="1">GmrSD restriction endonucleases N-terminal domain-containing protein</fullName>
    </recommendedName>
</protein>
<evidence type="ECO:0000259" key="1">
    <source>
        <dbReference type="Pfam" id="PF03235"/>
    </source>
</evidence>
<dbReference type="InterPro" id="IPR004919">
    <property type="entry name" value="GmrSD_N"/>
</dbReference>
<accession>A0A4R1R2N7</accession>